<dbReference type="EMBL" id="CAQN01000710">
    <property type="protein sequence ID" value="CCQ68171.1"/>
    <property type="molecule type" value="Genomic_DNA"/>
</dbReference>
<comment type="caution">
    <text evidence="1">The sequence shown here is derived from an EMBL/GenBank/DDBJ whole genome shotgun (WGS) entry which is preliminary data.</text>
</comment>
<evidence type="ECO:0000313" key="2">
    <source>
        <dbReference type="Proteomes" id="UP000018130"/>
    </source>
</evidence>
<organism evidence="1 2">
    <name type="scientific">Crocosphaera watsonii WH 0402</name>
    <dbReference type="NCBI Taxonomy" id="1284629"/>
    <lineage>
        <taxon>Bacteria</taxon>
        <taxon>Bacillati</taxon>
        <taxon>Cyanobacteriota</taxon>
        <taxon>Cyanophyceae</taxon>
        <taxon>Oscillatoriophycideae</taxon>
        <taxon>Chroococcales</taxon>
        <taxon>Aphanothecaceae</taxon>
        <taxon>Crocosphaera</taxon>
    </lineage>
</organism>
<evidence type="ECO:0000313" key="1">
    <source>
        <dbReference type="EMBL" id="CCQ68171.1"/>
    </source>
</evidence>
<reference evidence="1 2" key="2">
    <citation type="submission" date="2013-09" db="EMBL/GenBank/DDBJ databases">
        <title>Whole genome comparison of six Crocosphaera watsonii strains with differing phenotypes.</title>
        <authorList>
            <person name="Bench S.R."/>
            <person name="Heller P."/>
            <person name="Frank I."/>
            <person name="Arciniega M."/>
            <person name="Shilova I.N."/>
            <person name="Zehr J.P."/>
        </authorList>
    </citation>
    <scope>NUCLEOTIDE SEQUENCE [LARGE SCALE GENOMIC DNA]</scope>
    <source>
        <strain evidence="1 2">WH 0402</strain>
    </source>
</reference>
<dbReference type="Proteomes" id="UP000018130">
    <property type="component" value="Unassembled WGS sequence"/>
</dbReference>
<gene>
    <name evidence="1" type="ORF">CWATWH0402_1173</name>
</gene>
<reference evidence="1 2" key="1">
    <citation type="submission" date="2013-01" db="EMBL/GenBank/DDBJ databases">
        <authorList>
            <person name="Bench S."/>
        </authorList>
    </citation>
    <scope>NUCLEOTIDE SEQUENCE [LARGE SCALE GENOMIC DNA]</scope>
    <source>
        <strain evidence="1 2">WH 0402</strain>
    </source>
</reference>
<proteinExistence type="predicted"/>
<accession>T2JSZ2</accession>
<sequence length="50" mass="5924">MRLFEGIYQLIDRDVLPWLKSKEKSFESYINTLLRASIQALNKVLILKNN</sequence>
<name>T2JSZ2_CROWT</name>
<dbReference type="AlphaFoldDB" id="T2JSZ2"/>
<protein>
    <submittedName>
        <fullName evidence="1">Uncharacterized protein</fullName>
    </submittedName>
</protein>